<feature type="transmembrane region" description="Helical" evidence="1">
    <location>
        <begin position="165"/>
        <end position="186"/>
    </location>
</feature>
<feature type="transmembrane region" description="Helical" evidence="1">
    <location>
        <begin position="84"/>
        <end position="106"/>
    </location>
</feature>
<organism evidence="2 3">
    <name type="scientific">Micromonospora qiuiae</name>
    <dbReference type="NCBI Taxonomy" id="502268"/>
    <lineage>
        <taxon>Bacteria</taxon>
        <taxon>Bacillati</taxon>
        <taxon>Actinomycetota</taxon>
        <taxon>Actinomycetes</taxon>
        <taxon>Micromonosporales</taxon>
        <taxon>Micromonosporaceae</taxon>
        <taxon>Micromonospora</taxon>
    </lineage>
</organism>
<comment type="caution">
    <text evidence="2">The sequence shown here is derived from an EMBL/GenBank/DDBJ whole genome shotgun (WGS) entry which is preliminary data.</text>
</comment>
<evidence type="ECO:0008006" key="4">
    <source>
        <dbReference type="Google" id="ProtNLM"/>
    </source>
</evidence>
<feature type="transmembrane region" description="Helical" evidence="1">
    <location>
        <begin position="137"/>
        <end position="158"/>
    </location>
</feature>
<evidence type="ECO:0000313" key="3">
    <source>
        <dbReference type="Proteomes" id="UP000653076"/>
    </source>
</evidence>
<dbReference type="EMBL" id="BOPC01000011">
    <property type="protein sequence ID" value="GIJ25618.1"/>
    <property type="molecule type" value="Genomic_DNA"/>
</dbReference>
<keyword evidence="1" id="KW-0812">Transmembrane</keyword>
<feature type="transmembrane region" description="Helical" evidence="1">
    <location>
        <begin position="21"/>
        <end position="40"/>
    </location>
</feature>
<evidence type="ECO:0000313" key="2">
    <source>
        <dbReference type="EMBL" id="GIJ25618.1"/>
    </source>
</evidence>
<name>A0ABQ4J617_9ACTN</name>
<feature type="transmembrane region" description="Helical" evidence="1">
    <location>
        <begin position="206"/>
        <end position="225"/>
    </location>
</feature>
<keyword evidence="1" id="KW-0472">Membrane</keyword>
<accession>A0ABQ4J617</accession>
<protein>
    <recommendedName>
        <fullName evidence="4">ABC transporter permease</fullName>
    </recommendedName>
</protein>
<dbReference type="RefSeq" id="WP_204033020.1">
    <property type="nucleotide sequence ID" value="NZ_BOPC01000011.1"/>
</dbReference>
<proteinExistence type="predicted"/>
<keyword evidence="1" id="KW-1133">Transmembrane helix</keyword>
<evidence type="ECO:0000256" key="1">
    <source>
        <dbReference type="SAM" id="Phobius"/>
    </source>
</evidence>
<dbReference type="Proteomes" id="UP000653076">
    <property type="component" value="Unassembled WGS sequence"/>
</dbReference>
<keyword evidence="3" id="KW-1185">Reference proteome</keyword>
<sequence>MNRALTVARLQSVAWPSVVGWSWGILASSFLINLAIFATIRDADLEPTTGGLASIYIVMFIACINVITQDFPFAIGLGMSRRSFYLGSVIHFGAQAIGYAGVLYLLSVLEEATGGWGVGLRFFGLPFFLVENPVLRYLAFAIPFLLLGFIGFAIALVFKRWGVNGMLTLGTVALVLFGGAAVLATWQRWWAAIGDWFADQSGGALLVGWPALLTLPLAVASWLIIRRATP</sequence>
<feature type="transmembrane region" description="Helical" evidence="1">
    <location>
        <begin position="52"/>
        <end position="77"/>
    </location>
</feature>
<gene>
    <name evidence="2" type="ORF">Vqi01_07800</name>
</gene>
<reference evidence="2 3" key="1">
    <citation type="submission" date="2021-01" db="EMBL/GenBank/DDBJ databases">
        <title>Whole genome shotgun sequence of Verrucosispora qiuiae NBRC 106684.</title>
        <authorList>
            <person name="Komaki H."/>
            <person name="Tamura T."/>
        </authorList>
    </citation>
    <scope>NUCLEOTIDE SEQUENCE [LARGE SCALE GENOMIC DNA]</scope>
    <source>
        <strain evidence="2 3">NBRC 106684</strain>
    </source>
</reference>